<dbReference type="PANTHER" id="PTHR47829:SF1">
    <property type="entry name" value="HAD FAMILY PHOSPHATASE"/>
    <property type="match status" value="1"/>
</dbReference>
<evidence type="ECO:0000259" key="1">
    <source>
        <dbReference type="Pfam" id="PF01636"/>
    </source>
</evidence>
<dbReference type="RefSeq" id="WP_038493065.1">
    <property type="nucleotide sequence ID" value="NZ_CP009962.1"/>
</dbReference>
<dbReference type="HOGENOM" id="CLU_007526_0_0_4"/>
<dbReference type="STRING" id="279058.LT85_4360"/>
<dbReference type="InterPro" id="IPR052898">
    <property type="entry name" value="ACAD10-like"/>
</dbReference>
<dbReference type="OrthoDB" id="3806873at2"/>
<reference evidence="3" key="1">
    <citation type="journal article" date="2014" name="Soil Biol. Biochem.">
        <title>Structure and function of bacterial communities in ageing soils: Insights from the Mendocino ecological staircase.</title>
        <authorList>
            <person name="Uroz S."/>
            <person name="Tech J.J."/>
            <person name="Sawaya N.A."/>
            <person name="Frey-Klett P."/>
            <person name="Leveau J.H.J."/>
        </authorList>
    </citation>
    <scope>NUCLEOTIDE SEQUENCE [LARGE SCALE GENOMIC DNA]</scope>
    <source>
        <strain evidence="3">Cal35</strain>
    </source>
</reference>
<feature type="domain" description="Aminoglycoside phosphotransferase" evidence="1">
    <location>
        <begin position="38"/>
        <end position="272"/>
    </location>
</feature>
<gene>
    <name evidence="2" type="ORF">LT85_4360</name>
</gene>
<dbReference type="Pfam" id="PF01636">
    <property type="entry name" value="APH"/>
    <property type="match status" value="1"/>
</dbReference>
<dbReference type="Gene3D" id="3.90.1200.10">
    <property type="match status" value="1"/>
</dbReference>
<name>A0A0A1FFJ1_9BURK</name>
<dbReference type="PANTHER" id="PTHR47829">
    <property type="entry name" value="HYDROLASE, PUTATIVE (AFU_ORTHOLOGUE AFUA_1G12880)-RELATED"/>
    <property type="match status" value="1"/>
</dbReference>
<evidence type="ECO:0000313" key="2">
    <source>
        <dbReference type="EMBL" id="AIY43518.1"/>
    </source>
</evidence>
<dbReference type="EMBL" id="CP009962">
    <property type="protein sequence ID" value="AIY43518.1"/>
    <property type="molecule type" value="Genomic_DNA"/>
</dbReference>
<dbReference type="InterPro" id="IPR002575">
    <property type="entry name" value="Aminoglycoside_PTrfase"/>
</dbReference>
<dbReference type="Gene3D" id="3.30.200.20">
    <property type="entry name" value="Phosphorylase Kinase, domain 1"/>
    <property type="match status" value="1"/>
</dbReference>
<proteinExistence type="predicted"/>
<dbReference type="AlphaFoldDB" id="A0A0A1FFJ1"/>
<dbReference type="InterPro" id="IPR011009">
    <property type="entry name" value="Kinase-like_dom_sf"/>
</dbReference>
<keyword evidence="2" id="KW-0808">Transferase</keyword>
<dbReference type="SUPFAM" id="SSF56112">
    <property type="entry name" value="Protein kinase-like (PK-like)"/>
    <property type="match status" value="1"/>
</dbReference>
<dbReference type="Proteomes" id="UP000030302">
    <property type="component" value="Chromosome"/>
</dbReference>
<dbReference type="InterPro" id="IPR041726">
    <property type="entry name" value="ACAD10_11_N"/>
</dbReference>
<dbReference type="CDD" id="cd05154">
    <property type="entry name" value="ACAD10_11_N-like"/>
    <property type="match status" value="1"/>
</dbReference>
<protein>
    <submittedName>
        <fullName evidence="2">Putative aminoglycoside phosphotransferase</fullName>
    </submittedName>
</protein>
<sequence length="354" mass="40327">MSLIDQAGAVRSGEELDLAKIDVFLKGVDATLEGMPAATQFPGGASNLTYLLSYANRELILRRPPFGAKAKSAHDMLREAGIMTELKPVYPYVPAVIATCQDRAVMDSDFYVMERLRGIILRDKLPAGLTLSENDTRQLCLNVIDKMIALHQVDYQAAGLAHLGKGDGYVQRQIAGWSERYRKARTDDAVDFEDVMRWLEDKMPADVATCLIHNDFRFDNVVLDPDNPLKVIGVLDWEMATLGDPLMDLGNTLAYWVQADDEPQFKQMRRQPTNLPGMLTRKEVIAYYGEKTGYRTDHFDFYEIYGLFRLAVIVQQIYYRFHHGQTKNPQFAFFVHVTNYLEQRCKNLMAQSHI</sequence>
<accession>A0A0A1FFJ1</accession>
<dbReference type="GO" id="GO:0016740">
    <property type="term" value="F:transferase activity"/>
    <property type="evidence" value="ECO:0007669"/>
    <property type="project" value="UniProtKB-KW"/>
</dbReference>
<dbReference type="KEGG" id="care:LT85_4360"/>
<organism evidence="2 3">
    <name type="scientific">Collimonas arenae</name>
    <dbReference type="NCBI Taxonomy" id="279058"/>
    <lineage>
        <taxon>Bacteria</taxon>
        <taxon>Pseudomonadati</taxon>
        <taxon>Pseudomonadota</taxon>
        <taxon>Betaproteobacteria</taxon>
        <taxon>Burkholderiales</taxon>
        <taxon>Oxalobacteraceae</taxon>
        <taxon>Collimonas</taxon>
    </lineage>
</organism>
<keyword evidence="3" id="KW-1185">Reference proteome</keyword>
<evidence type="ECO:0000313" key="3">
    <source>
        <dbReference type="Proteomes" id="UP000030302"/>
    </source>
</evidence>